<evidence type="ECO:0000256" key="7">
    <source>
        <dbReference type="ARBA" id="ARBA00022679"/>
    </source>
</evidence>
<evidence type="ECO:0000256" key="5">
    <source>
        <dbReference type="ARBA" id="ARBA00022490"/>
    </source>
</evidence>
<proteinExistence type="inferred from homology"/>
<keyword evidence="6 12" id="KW-0489">Methyltransferase</keyword>
<dbReference type="GO" id="GO:0005737">
    <property type="term" value="C:cytoplasm"/>
    <property type="evidence" value="ECO:0007669"/>
    <property type="project" value="UniProtKB-SubCell"/>
</dbReference>
<evidence type="ECO:0000256" key="10">
    <source>
        <dbReference type="ARBA" id="ARBA00031323"/>
    </source>
</evidence>
<evidence type="ECO:0000256" key="3">
    <source>
        <dbReference type="ARBA" id="ARBA00011890"/>
    </source>
</evidence>
<dbReference type="PROSITE" id="PS01279">
    <property type="entry name" value="PCMT"/>
    <property type="match status" value="1"/>
</dbReference>
<dbReference type="CDD" id="cd02440">
    <property type="entry name" value="AdoMet_MTases"/>
    <property type="match status" value="1"/>
</dbReference>
<evidence type="ECO:0000256" key="2">
    <source>
        <dbReference type="ARBA" id="ARBA00005369"/>
    </source>
</evidence>
<evidence type="ECO:0000256" key="1">
    <source>
        <dbReference type="ARBA" id="ARBA00004496"/>
    </source>
</evidence>
<gene>
    <name evidence="12" type="ordered locus">SCATT_p15520</name>
</gene>
<evidence type="ECO:0000313" key="13">
    <source>
        <dbReference type="Proteomes" id="UP000007842"/>
    </source>
</evidence>
<protein>
    <recommendedName>
        <fullName evidence="4">Protein-L-isoaspartate O-methyltransferase</fullName>
        <ecNumber evidence="3">2.1.1.77</ecNumber>
    </recommendedName>
    <alternativeName>
        <fullName evidence="11">L-isoaspartyl protein carboxyl methyltransferase</fullName>
    </alternativeName>
    <alternativeName>
        <fullName evidence="9">Protein L-isoaspartyl methyltransferase</fullName>
    </alternativeName>
    <alternativeName>
        <fullName evidence="10">Protein-beta-aspartate methyltransferase</fullName>
    </alternativeName>
</protein>
<organism evidence="12 13">
    <name type="scientific">Streptantibioticus cattleyicolor (strain ATCC 35852 / DSM 46488 / JCM 4925 / NBRC 14057 / NRRL 8057)</name>
    <name type="common">Streptomyces cattleya</name>
    <dbReference type="NCBI Taxonomy" id="1003195"/>
    <lineage>
        <taxon>Bacteria</taxon>
        <taxon>Bacillati</taxon>
        <taxon>Actinomycetota</taxon>
        <taxon>Actinomycetes</taxon>
        <taxon>Kitasatosporales</taxon>
        <taxon>Streptomycetaceae</taxon>
        <taxon>Streptantibioticus</taxon>
    </lineage>
</organism>
<name>G8XH27_STREN</name>
<keyword evidence="5" id="KW-0963">Cytoplasm</keyword>
<keyword evidence="13" id="KW-1185">Reference proteome</keyword>
<keyword evidence="12" id="KW-0614">Plasmid</keyword>
<evidence type="ECO:0000256" key="4">
    <source>
        <dbReference type="ARBA" id="ARBA00013346"/>
    </source>
</evidence>
<evidence type="ECO:0000256" key="9">
    <source>
        <dbReference type="ARBA" id="ARBA00030757"/>
    </source>
</evidence>
<geneLocation type="plasmid" evidence="12 13">
    <name>pSCATT</name>
</geneLocation>
<dbReference type="GO" id="GO:0004719">
    <property type="term" value="F:protein-L-isoaspartate (D-aspartate) O-methyltransferase activity"/>
    <property type="evidence" value="ECO:0007669"/>
    <property type="project" value="UniProtKB-EC"/>
</dbReference>
<dbReference type="PANTHER" id="PTHR11579">
    <property type="entry name" value="PROTEIN-L-ISOASPARTATE O-METHYLTRANSFERASE"/>
    <property type="match status" value="1"/>
</dbReference>
<keyword evidence="8" id="KW-0949">S-adenosyl-L-methionine</keyword>
<dbReference type="Pfam" id="PF01135">
    <property type="entry name" value="PCMT"/>
    <property type="match status" value="1"/>
</dbReference>
<dbReference type="AlphaFoldDB" id="G8XH27"/>
<dbReference type="PATRIC" id="fig|1003195.29.peg.7352"/>
<comment type="similarity">
    <text evidence="2">Belongs to the methyltransferase superfamily. L-isoaspartyl/D-aspartyl protein methyltransferase family.</text>
</comment>
<evidence type="ECO:0000256" key="8">
    <source>
        <dbReference type="ARBA" id="ARBA00022691"/>
    </source>
</evidence>
<dbReference type="KEGG" id="scy:SCATT_p15520"/>
<evidence type="ECO:0000256" key="11">
    <source>
        <dbReference type="ARBA" id="ARBA00031350"/>
    </source>
</evidence>
<dbReference type="EMBL" id="CP003229">
    <property type="protein sequence ID" value="AEW99745.1"/>
    <property type="molecule type" value="Genomic_DNA"/>
</dbReference>
<dbReference type="InterPro" id="IPR029063">
    <property type="entry name" value="SAM-dependent_MTases_sf"/>
</dbReference>
<dbReference type="Gene3D" id="3.40.50.150">
    <property type="entry name" value="Vaccinia Virus protein VP39"/>
    <property type="match status" value="1"/>
</dbReference>
<dbReference type="Proteomes" id="UP000007842">
    <property type="component" value="Plasmid pSCATT"/>
</dbReference>
<dbReference type="GO" id="GO:0032259">
    <property type="term" value="P:methylation"/>
    <property type="evidence" value="ECO:0007669"/>
    <property type="project" value="UniProtKB-KW"/>
</dbReference>
<keyword evidence="7 12" id="KW-0808">Transferase</keyword>
<dbReference type="HOGENOM" id="CLU_037629_0_1_11"/>
<evidence type="ECO:0000256" key="6">
    <source>
        <dbReference type="ARBA" id="ARBA00022603"/>
    </source>
</evidence>
<evidence type="ECO:0000313" key="12">
    <source>
        <dbReference type="EMBL" id="AEW99745.1"/>
    </source>
</evidence>
<accession>G8XH27</accession>
<dbReference type="SUPFAM" id="SSF53335">
    <property type="entry name" value="S-adenosyl-L-methionine-dependent methyltransferases"/>
    <property type="match status" value="1"/>
</dbReference>
<dbReference type="EC" id="2.1.1.77" evidence="3"/>
<dbReference type="InterPro" id="IPR000682">
    <property type="entry name" value="PCMT"/>
</dbReference>
<reference evidence="13" key="1">
    <citation type="submission" date="2011-12" db="EMBL/GenBank/DDBJ databases">
        <title>Complete genome sequence of Streptomyces cattleya strain DSM 46488.</title>
        <authorList>
            <person name="Ou H.-Y."/>
            <person name="Li P."/>
            <person name="Zhao C."/>
            <person name="O'Hagan D."/>
            <person name="Deng Z."/>
        </authorList>
    </citation>
    <scope>NUCLEOTIDE SEQUENCE [LARGE SCALE GENOMIC DNA]</scope>
    <source>
        <strain evidence="13">ATCC 35852 / DSM 46488 / JCM 4925 / NBRC 14057 / NRRL 8057</strain>
        <plasmid evidence="13">Plasmid pSCATT</plasmid>
    </source>
</reference>
<comment type="subcellular location">
    <subcellularLocation>
        <location evidence="1">Cytoplasm</location>
    </subcellularLocation>
</comment>
<dbReference type="RefSeq" id="WP_014627106.1">
    <property type="nucleotide sequence ID" value="NC_016113.1"/>
</dbReference>
<sequence>MTQHQLGRRPARVELGRRLRAAGVLTDDWTAAFEAVDRALFLPDVMWAHDMDTRRNQAVDRSADPEGWLRVADSDVPIVTQWDDGTHEGPDPGRVPTSSCSMPSVVFRMLRDLDVADGDRVLEVGTGTGYNAALLAYRLGDGNVTSVEVDPTVTATARKALAEAGRHPRVICGDGLRGWPGGAPYDRIVATCGTRSVPAAWPAQTRPGGIVLAPWGTDFTNQDALARLVAAGDGSASGRFTGGVEFMKARSQRLVWPRFEEYLPDGFPAEATVTKTDLSPFSMVPGGPFTAAPFAVGLAVPDCAHTVQRGDGEALVWFISLTDRSWAAVRRPAEGDEGTVYQSGARRMWDEVVAAWRWWDAAGRPGVERFGLTVRADGTHEVWLEADGRRVPVGGG</sequence>
<dbReference type="PANTHER" id="PTHR11579:SF0">
    <property type="entry name" value="PROTEIN-L-ISOASPARTATE(D-ASPARTATE) O-METHYLTRANSFERASE"/>
    <property type="match status" value="1"/>
</dbReference>